<keyword evidence="2" id="KW-0680">Restriction system</keyword>
<dbReference type="PANTHER" id="PTHR30408:SF12">
    <property type="entry name" value="TYPE I RESTRICTION ENZYME MJAVIII SPECIFICITY SUBUNIT"/>
    <property type="match status" value="1"/>
</dbReference>
<dbReference type="SUPFAM" id="SSF116734">
    <property type="entry name" value="DNA methylase specificity domain"/>
    <property type="match status" value="2"/>
</dbReference>
<dbReference type="RefSeq" id="WP_074673507.1">
    <property type="nucleotide sequence ID" value="NZ_FNQG01000019.1"/>
</dbReference>
<evidence type="ECO:0000256" key="1">
    <source>
        <dbReference type="ARBA" id="ARBA00010923"/>
    </source>
</evidence>
<dbReference type="Gene3D" id="1.10.287.1120">
    <property type="entry name" value="Bipartite methylase S protein"/>
    <property type="match status" value="1"/>
</dbReference>
<dbReference type="OrthoDB" id="9811611at2"/>
<evidence type="ECO:0000256" key="2">
    <source>
        <dbReference type="ARBA" id="ARBA00022747"/>
    </source>
</evidence>
<dbReference type="EMBL" id="FNQG01000019">
    <property type="protein sequence ID" value="SEA35730.1"/>
    <property type="molecule type" value="Genomic_DNA"/>
</dbReference>
<dbReference type="Gene3D" id="3.90.220.20">
    <property type="entry name" value="DNA methylase specificity domains"/>
    <property type="match status" value="2"/>
</dbReference>
<dbReference type="GO" id="GO:0003677">
    <property type="term" value="F:DNA binding"/>
    <property type="evidence" value="ECO:0007669"/>
    <property type="project" value="UniProtKB-KW"/>
</dbReference>
<dbReference type="GO" id="GO:0009307">
    <property type="term" value="P:DNA restriction-modification system"/>
    <property type="evidence" value="ECO:0007669"/>
    <property type="project" value="UniProtKB-KW"/>
</dbReference>
<dbReference type="Pfam" id="PF01420">
    <property type="entry name" value="Methylase_S"/>
    <property type="match status" value="2"/>
</dbReference>
<keyword evidence="3" id="KW-0238">DNA-binding</keyword>
<reference evidence="5 6" key="1">
    <citation type="submission" date="2016-10" db="EMBL/GenBank/DDBJ databases">
        <authorList>
            <person name="de Groot N.N."/>
        </authorList>
    </citation>
    <scope>NUCLEOTIDE SEQUENCE [LARGE SCALE GENOMIC DNA]</scope>
    <source>
        <strain evidence="5 6">DSM 2872</strain>
    </source>
</reference>
<comment type="similarity">
    <text evidence="1">Belongs to the type-I restriction system S methylase family.</text>
</comment>
<organism evidence="5 6">
    <name type="scientific">Selenomonas ruminantium</name>
    <dbReference type="NCBI Taxonomy" id="971"/>
    <lineage>
        <taxon>Bacteria</taxon>
        <taxon>Bacillati</taxon>
        <taxon>Bacillota</taxon>
        <taxon>Negativicutes</taxon>
        <taxon>Selenomonadales</taxon>
        <taxon>Selenomonadaceae</taxon>
        <taxon>Selenomonas</taxon>
    </lineage>
</organism>
<accession>A0A1H4AII0</accession>
<sequence length="414" mass="47470">MKEPVFRFKGYTDDWEQRKLSDVAELTSSKRIHASDYVDFGIPFYRGKEISELRDGKSVSDVLYISNDIYKTLSSKFGSPVIGDLLITSVGTIGNTWVVDKLPFYFKDGNLIWFKNIRCNPYYLDYVLNSESGKKAVDESASGSNQKALTIVKLNELIFSFPCGEEQKLISEYFKNLDRLITLHQRKCDALKELKKGMLQKMFPKDGEKVPEFRFKGFAGDWEQRKLGDIADVTKLAGFEFTEHVIYSDEGQIVALRGLNIKNGQLVLDDVKYIDGSNFSKLTRSKLFVNDIMFTYVGTVGEVAVIRENDKFYLAPNVSRIRVESDDSPTFISHYMRTSSFYQNVIFPLIATSSQPALSMENIRKFELFLPKDIVEQDRIANYLDKLDNLITLHARKCDALKDLKKGFLQKMFV</sequence>
<feature type="domain" description="Type I restriction modification DNA specificity" evidence="4">
    <location>
        <begin position="13"/>
        <end position="192"/>
    </location>
</feature>
<dbReference type="InterPro" id="IPR000055">
    <property type="entry name" value="Restrct_endonuc_typeI_TRD"/>
</dbReference>
<dbReference type="InterPro" id="IPR052021">
    <property type="entry name" value="Type-I_RS_S_subunit"/>
</dbReference>
<gene>
    <name evidence="5" type="ORF">SAMN05660648_02908</name>
</gene>
<dbReference type="AlphaFoldDB" id="A0A1H4AII0"/>
<dbReference type="PANTHER" id="PTHR30408">
    <property type="entry name" value="TYPE-1 RESTRICTION ENZYME ECOKI SPECIFICITY PROTEIN"/>
    <property type="match status" value="1"/>
</dbReference>
<evidence type="ECO:0000256" key="3">
    <source>
        <dbReference type="ARBA" id="ARBA00023125"/>
    </source>
</evidence>
<feature type="domain" description="Type I restriction modification DNA specificity" evidence="4">
    <location>
        <begin position="221"/>
        <end position="401"/>
    </location>
</feature>
<proteinExistence type="inferred from homology"/>
<dbReference type="InterPro" id="IPR044946">
    <property type="entry name" value="Restrct_endonuc_typeI_TRD_sf"/>
</dbReference>
<dbReference type="Proteomes" id="UP000183469">
    <property type="component" value="Unassembled WGS sequence"/>
</dbReference>
<evidence type="ECO:0000259" key="4">
    <source>
        <dbReference type="Pfam" id="PF01420"/>
    </source>
</evidence>
<evidence type="ECO:0000313" key="6">
    <source>
        <dbReference type="Proteomes" id="UP000183469"/>
    </source>
</evidence>
<name>A0A1H4AII0_SELRU</name>
<protein>
    <submittedName>
        <fullName evidence="5">Type I restriction enzyme, S subunit</fullName>
    </submittedName>
</protein>
<evidence type="ECO:0000313" key="5">
    <source>
        <dbReference type="EMBL" id="SEA35730.1"/>
    </source>
</evidence>